<evidence type="ECO:0000313" key="3">
    <source>
        <dbReference type="EMBL" id="MRH00548.1"/>
    </source>
</evidence>
<protein>
    <submittedName>
        <fullName evidence="3">TIGR02099 family protein</fullName>
    </submittedName>
</protein>
<dbReference type="NCBIfam" id="TIGR02099">
    <property type="entry name" value="YhdP family protein"/>
    <property type="match status" value="1"/>
</dbReference>
<proteinExistence type="predicted"/>
<sequence>MHTPLRRRLRLARRFAFYAVAIGLVCVALAVGALSQALPFVERHPQQVAAWLSERAGRPIRFDRLETAWTRRGPLLRLDGLRIGAGDGVRIGQAEVLVSMYAGLLPGRSFTELRLRGLALTLLRADDGNWSVQGLPTSGQGGDPLDALEGLGELQVIDGRLRVHAPSLGLEAQVPKIDLRMRVNGERLQVGVHGWSDLQQAPLTAVLDLDRRSGDGQAYLAVRPAELAGWAGLLHAAGIELQGGVGDVQAWLDLQQRRVAGVTVDATLRALRLRGASLADGRTRPQLAFTTFRAKARWRQIDGGWRLDAPQLQFGQAGQPLQRLDGLTVAGGRRFALYGDRLDLAPLIAVAGLSDRLSPSLRSWLAVARPRVQLTQVAVSGVPGGPLYGQGRLADLAFAPAGGAPGVSGLRGRFDGDAQAGELALEAGSPVRVDWPSGFGVVHQVQLAGRIVAFRDGDGLRVATPGLRVQGSDYGADVRGGLRFQDDGSRPWIDLAADLQDAPVVAAKKFWVHSKMSKAATDWLDAALQGGRLRDGHALVSGDLDDWPFADHNGRFEATARLEDAKVRFQHDWPAVENVDASVAFIGNGFEVHGRGSMGGVPVEQLSAALPDYKEGQLSVLASTRAETGKLLAMLRQSPLHAHYGDTLDALSASGPADVTFDLLQPLRADIGTHHLRGTVDLLGAHIADKRWDLAFDDMRGSANYSDTGFAAQKLSVAYQGHQGELALRAGDGVQDPQQAFEAALSASLDANELLDRVPEMAWLKPYVQGRSRWNIGVGLPKTPDGGAQPPTRLQLRSDLVGTQLLMPAPMDKAPATPLATSVNVPLPVGSGRIEVVFGKLMALAARSQGGKTGVRVVMGSDHVADEPPASGLVVSGRTAALNAIDWIGVVSRPDPNAAAANGGEDPMPLRRIEILADHLLLLGGVFDNTRLRLLPQADSIDVHLDGPALAGDLSVPTKDGGVLGGRLARVHWRSATATLPVANGTPTAVVATPAGSGVAGSAGPVPAGPFADSLDPATIPALALDVDDLRFGAMTVGAASLRTRKLADGMQVDQLHLRSDKQKIDISGDWRGKGATARTQLHANVDSRDLGELMQNLDFGGQVRGGEGQLTLSAAWPGTPSGLQLATVQGQLDVAARNGQLLELNPGAGRVLGLLSVAQLPRRLMFDFRDFFSKGFAFNRIDGQIRFGDGLARSDNLVIDGPAAEIKVRGEADLRAQQFDQTIDVNPKSGNLLTVVGAVAGGPVGAAVGAAANAVLGKPLGNIGARTYRVTGPWKDPKVDVIERESARPPAAPAATPPASSGRP</sequence>
<evidence type="ECO:0000313" key="4">
    <source>
        <dbReference type="EMBL" id="MRH74880.1"/>
    </source>
</evidence>
<feature type="region of interest" description="Disordered" evidence="1">
    <location>
        <begin position="1282"/>
        <end position="1305"/>
    </location>
</feature>
<dbReference type="PANTHER" id="PTHR38690:SF1">
    <property type="entry name" value="PROTEASE"/>
    <property type="match status" value="1"/>
</dbReference>
<dbReference type="EMBL" id="WJPM01000006">
    <property type="protein sequence ID" value="MRH74880.1"/>
    <property type="molecule type" value="Genomic_DNA"/>
</dbReference>
<evidence type="ECO:0000313" key="5">
    <source>
        <dbReference type="Proteomes" id="UP000437931"/>
    </source>
</evidence>
<dbReference type="EMBL" id="WJPN01000006">
    <property type="protein sequence ID" value="MRH00548.1"/>
    <property type="molecule type" value="Genomic_DNA"/>
</dbReference>
<reference evidence="4" key="2">
    <citation type="journal article" date="2020" name="Plant Dis.">
        <title>A Grain Rot of Rice in Iran Caused by a Xanthomonas Strain Closely Related to X. sacchari.</title>
        <authorList>
            <person name="Mirghasempour S.A."/>
            <person name="Huang S."/>
            <person name="Studholme D.J."/>
            <person name="Brady C.L."/>
        </authorList>
    </citation>
    <scope>NUCLEOTIDE SEQUENCE</scope>
    <source>
        <strain evidence="4">SAM114</strain>
    </source>
</reference>
<evidence type="ECO:0000259" key="2">
    <source>
        <dbReference type="Pfam" id="PF13116"/>
    </source>
</evidence>
<comment type="caution">
    <text evidence="3">The sequence shown here is derived from an EMBL/GenBank/DDBJ whole genome shotgun (WGS) entry which is preliminary data.</text>
</comment>
<evidence type="ECO:0000256" key="1">
    <source>
        <dbReference type="SAM" id="MobiDB-lite"/>
    </source>
</evidence>
<organism evidence="3 6">
    <name type="scientific">Xanthomonas sontii</name>
    <dbReference type="NCBI Taxonomy" id="2650745"/>
    <lineage>
        <taxon>Bacteria</taxon>
        <taxon>Pseudomonadati</taxon>
        <taxon>Pseudomonadota</taxon>
        <taxon>Gammaproteobacteria</taxon>
        <taxon>Lysobacterales</taxon>
        <taxon>Lysobacteraceae</taxon>
        <taxon>Xanthomonas</taxon>
    </lineage>
</organism>
<dbReference type="PANTHER" id="PTHR38690">
    <property type="entry name" value="PROTEASE-RELATED"/>
    <property type="match status" value="1"/>
</dbReference>
<dbReference type="InterPro" id="IPR025263">
    <property type="entry name" value="YhdP_central"/>
</dbReference>
<dbReference type="Proteomes" id="UP000437931">
    <property type="component" value="Unassembled WGS sequence"/>
</dbReference>
<accession>A0A6N7QA83</accession>
<dbReference type="InterPro" id="IPR011836">
    <property type="entry name" value="YhdP"/>
</dbReference>
<dbReference type="Proteomes" id="UP000439314">
    <property type="component" value="Unassembled WGS sequence"/>
</dbReference>
<dbReference type="Pfam" id="PF13116">
    <property type="entry name" value="YhdP"/>
    <property type="match status" value="1"/>
</dbReference>
<gene>
    <name evidence="3" type="ORF">GIY21_09630</name>
    <name evidence="4" type="ORF">GIY22_09625</name>
</gene>
<reference evidence="5 6" key="1">
    <citation type="submission" date="2019-11" db="EMBL/GenBank/DDBJ databases">
        <title>First report of rice panicle blight caused by Xanthomonas sp. in Iran.</title>
        <authorList>
            <person name="Mirghasempour S.A."/>
            <person name="Huang S."/>
            <person name="Brady C.L."/>
            <person name="Studholme D.J."/>
        </authorList>
    </citation>
    <scope>NUCLEOTIDE SEQUENCE [LARGE SCALE GENOMIC DNA]</scope>
    <source>
        <strain evidence="3 6">ASD011</strain>
        <strain evidence="5">SAM114</strain>
    </source>
</reference>
<evidence type="ECO:0000313" key="6">
    <source>
        <dbReference type="Proteomes" id="UP000439314"/>
    </source>
</evidence>
<keyword evidence="5" id="KW-1185">Reference proteome</keyword>
<name>A0A6N7QA83_9XANT</name>
<feature type="domain" description="YhdP central" evidence="2">
    <location>
        <begin position="10"/>
        <end position="1280"/>
    </location>
</feature>
<dbReference type="RefSeq" id="WP_153751336.1">
    <property type="nucleotide sequence ID" value="NZ_WJPM01000006.1"/>
</dbReference>